<dbReference type="GO" id="GO:0006412">
    <property type="term" value="P:translation"/>
    <property type="evidence" value="ECO:0007669"/>
    <property type="project" value="InterPro"/>
</dbReference>
<reference evidence="8 9" key="1">
    <citation type="journal article" date="2023" name="Hortic Res">
        <title>Pangenome of water caltrop reveals structural variations and asymmetric subgenome divergence after allopolyploidization.</title>
        <authorList>
            <person name="Zhang X."/>
            <person name="Chen Y."/>
            <person name="Wang L."/>
            <person name="Yuan Y."/>
            <person name="Fang M."/>
            <person name="Shi L."/>
            <person name="Lu R."/>
            <person name="Comes H.P."/>
            <person name="Ma Y."/>
            <person name="Chen Y."/>
            <person name="Huang G."/>
            <person name="Zhou Y."/>
            <person name="Zheng Z."/>
            <person name="Qiu Y."/>
        </authorList>
    </citation>
    <scope>NUCLEOTIDE SEQUENCE [LARGE SCALE GENOMIC DNA]</scope>
    <source>
        <strain evidence="8">F231</strain>
    </source>
</reference>
<dbReference type="AlphaFoldDB" id="A0AAN7LKN3"/>
<evidence type="ECO:0000256" key="5">
    <source>
        <dbReference type="ARBA" id="ARBA00023274"/>
    </source>
</evidence>
<feature type="compositionally biased region" description="Basic and acidic residues" evidence="7">
    <location>
        <begin position="84"/>
        <end position="100"/>
    </location>
</feature>
<dbReference type="InterPro" id="IPR018258">
    <property type="entry name" value="Ribosomal_bL21_CS"/>
</dbReference>
<keyword evidence="9" id="KW-1185">Reference proteome</keyword>
<protein>
    <recommendedName>
        <fullName evidence="6">Large ribosomal subunit protein bL21m</fullName>
    </recommendedName>
</protein>
<dbReference type="GO" id="GO:0005840">
    <property type="term" value="C:ribosome"/>
    <property type="evidence" value="ECO:0007669"/>
    <property type="project" value="UniProtKB-KW"/>
</dbReference>
<dbReference type="Proteomes" id="UP001346149">
    <property type="component" value="Unassembled WGS sequence"/>
</dbReference>
<gene>
    <name evidence="8" type="ORF">SAY86_010517</name>
</gene>
<dbReference type="PROSITE" id="PS01169">
    <property type="entry name" value="RIBOSOMAL_L21"/>
    <property type="match status" value="1"/>
</dbReference>
<dbReference type="Pfam" id="PF00829">
    <property type="entry name" value="Ribosomal_L21p"/>
    <property type="match status" value="1"/>
</dbReference>
<comment type="caution">
    <text evidence="8">The sequence shown here is derived from an EMBL/GenBank/DDBJ whole genome shotgun (WGS) entry which is preliminary data.</text>
</comment>
<evidence type="ECO:0000256" key="7">
    <source>
        <dbReference type="SAM" id="MobiDB-lite"/>
    </source>
</evidence>
<evidence type="ECO:0000313" key="8">
    <source>
        <dbReference type="EMBL" id="KAK4786684.1"/>
    </source>
</evidence>
<name>A0AAN7LKN3_TRANT</name>
<dbReference type="PANTHER" id="PTHR21349:SF0">
    <property type="entry name" value="LARGE RIBOSOMAL SUBUNIT PROTEIN BL21M"/>
    <property type="match status" value="1"/>
</dbReference>
<dbReference type="SUPFAM" id="SSF141091">
    <property type="entry name" value="L21p-like"/>
    <property type="match status" value="1"/>
</dbReference>
<evidence type="ECO:0000313" key="9">
    <source>
        <dbReference type="Proteomes" id="UP001346149"/>
    </source>
</evidence>
<dbReference type="NCBIfam" id="TIGR00061">
    <property type="entry name" value="L21"/>
    <property type="match status" value="1"/>
</dbReference>
<evidence type="ECO:0000256" key="3">
    <source>
        <dbReference type="ARBA" id="ARBA00022884"/>
    </source>
</evidence>
<keyword evidence="4" id="KW-0689">Ribosomal protein</keyword>
<dbReference type="InterPro" id="IPR001787">
    <property type="entry name" value="Ribosomal_bL21"/>
</dbReference>
<comment type="similarity">
    <text evidence="1">Belongs to the bacterial ribosomal protein bL21 family.</text>
</comment>
<dbReference type="GO" id="GO:0003735">
    <property type="term" value="F:structural constituent of ribosome"/>
    <property type="evidence" value="ECO:0007669"/>
    <property type="project" value="InterPro"/>
</dbReference>
<dbReference type="HAMAP" id="MF_01363">
    <property type="entry name" value="Ribosomal_bL21"/>
    <property type="match status" value="1"/>
</dbReference>
<dbReference type="EMBL" id="JAXQNO010000012">
    <property type="protein sequence ID" value="KAK4786684.1"/>
    <property type="molecule type" value="Genomic_DNA"/>
</dbReference>
<evidence type="ECO:0000256" key="6">
    <source>
        <dbReference type="ARBA" id="ARBA00044129"/>
    </source>
</evidence>
<dbReference type="InterPro" id="IPR028909">
    <property type="entry name" value="bL21-like"/>
</dbReference>
<sequence length="414" mass="46424">MASRRCLHSLCRRTVALLSSTAPSRDLKCPIPLPGPFSFRTVVQSPRTAVPCLEPTPLSLLWHARLFSSDSRESDSEGEGDEGSESKDDTESNLKKEYSQEEKEAEAAAIGYKVVGQLQNSKRIFKPYEPVFAVVQIGSHQFKVSNDDSIFTERLKFCEVNDKLILNKVLLLGSKTQTIVGRPIVPNSAVHAVVEEHALDAKVIIFKKKRRKNYRRTKGHRQELTKLRIINIQGIGKPKSTESTKPVKAVANKPEKATYQENNFRILPQPNTPTSNLILSLVAYFSASSPAANSLTAATFQPHRTLKTETPSLVKLSGSLMAMDTGVMGLNSTDNGYINTNRSLWEYLKSYAVLVYSPQRFGSRCILPKRFRERSLCMRRFLPLAMMNSFFVYLGPFGKLITQSEQYPCARSWA</sequence>
<accession>A0AAN7LKN3</accession>
<keyword evidence="2" id="KW-0699">rRNA-binding</keyword>
<dbReference type="GO" id="GO:0019843">
    <property type="term" value="F:rRNA binding"/>
    <property type="evidence" value="ECO:0007669"/>
    <property type="project" value="UniProtKB-KW"/>
</dbReference>
<dbReference type="GO" id="GO:0005737">
    <property type="term" value="C:cytoplasm"/>
    <property type="evidence" value="ECO:0007669"/>
    <property type="project" value="UniProtKB-ARBA"/>
</dbReference>
<evidence type="ECO:0000256" key="1">
    <source>
        <dbReference type="ARBA" id="ARBA00008563"/>
    </source>
</evidence>
<dbReference type="PANTHER" id="PTHR21349">
    <property type="entry name" value="50S RIBOSOMAL PROTEIN L21"/>
    <property type="match status" value="1"/>
</dbReference>
<keyword evidence="3" id="KW-0694">RNA-binding</keyword>
<dbReference type="InterPro" id="IPR036164">
    <property type="entry name" value="bL21-like_sf"/>
</dbReference>
<organism evidence="8 9">
    <name type="scientific">Trapa natans</name>
    <name type="common">Water chestnut</name>
    <dbReference type="NCBI Taxonomy" id="22666"/>
    <lineage>
        <taxon>Eukaryota</taxon>
        <taxon>Viridiplantae</taxon>
        <taxon>Streptophyta</taxon>
        <taxon>Embryophyta</taxon>
        <taxon>Tracheophyta</taxon>
        <taxon>Spermatophyta</taxon>
        <taxon>Magnoliopsida</taxon>
        <taxon>eudicotyledons</taxon>
        <taxon>Gunneridae</taxon>
        <taxon>Pentapetalae</taxon>
        <taxon>rosids</taxon>
        <taxon>malvids</taxon>
        <taxon>Myrtales</taxon>
        <taxon>Lythraceae</taxon>
        <taxon>Trapa</taxon>
    </lineage>
</organism>
<evidence type="ECO:0000256" key="4">
    <source>
        <dbReference type="ARBA" id="ARBA00022980"/>
    </source>
</evidence>
<evidence type="ECO:0000256" key="2">
    <source>
        <dbReference type="ARBA" id="ARBA00022730"/>
    </source>
</evidence>
<feature type="region of interest" description="Disordered" evidence="7">
    <location>
        <begin position="71"/>
        <end position="100"/>
    </location>
</feature>
<keyword evidence="5" id="KW-0687">Ribonucleoprotein</keyword>
<dbReference type="GO" id="GO:1990904">
    <property type="term" value="C:ribonucleoprotein complex"/>
    <property type="evidence" value="ECO:0007669"/>
    <property type="project" value="UniProtKB-KW"/>
</dbReference>
<proteinExistence type="inferred from homology"/>